<dbReference type="EMBL" id="JBHTLI010000001">
    <property type="protein sequence ID" value="MFD1095579.1"/>
    <property type="molecule type" value="Genomic_DNA"/>
</dbReference>
<accession>A0ABW3NRS3</accession>
<keyword evidence="2" id="KW-1185">Reference proteome</keyword>
<dbReference type="Proteomes" id="UP001597131">
    <property type="component" value="Unassembled WGS sequence"/>
</dbReference>
<proteinExistence type="predicted"/>
<dbReference type="Gene3D" id="2.40.160.60">
    <property type="entry name" value="Outer membrane protein transport protein (OMPP1/FadL/TodX)"/>
    <property type="match status" value="1"/>
</dbReference>
<reference evidence="2" key="1">
    <citation type="journal article" date="2019" name="Int. J. Syst. Evol. Microbiol.">
        <title>The Global Catalogue of Microorganisms (GCM) 10K type strain sequencing project: providing services to taxonomists for standard genome sequencing and annotation.</title>
        <authorList>
            <consortium name="The Broad Institute Genomics Platform"/>
            <consortium name="The Broad Institute Genome Sequencing Center for Infectious Disease"/>
            <person name="Wu L."/>
            <person name="Ma J."/>
        </authorList>
    </citation>
    <scope>NUCLEOTIDE SEQUENCE [LARGE SCALE GENOMIC DNA]</scope>
    <source>
        <strain evidence="2">CCUG 64793</strain>
    </source>
</reference>
<name>A0ABW3NRS3_9FLAO</name>
<sequence>MKKQLLILLLTILSINTYSQISFEKGYFINNSNQRTECQIKNEDWRNNPTEFEYRLSENSKPEKARINSVKEFGIYNTSKYFKHRLSIDRSSDKINEMSYEKKPLFEEDELFLKVLVEGKANLYEYVEGPLTRYFYNKNNSDIEQLIHKSYKNADGDVAKNMRFRQQLWNNLKCPQFKLSKIEDVDYSQTDLVRFFTEYSNCNKAKVTTFEQKKERDFFNLSLRPRMNSSSLALQKSTSGYTWNIDFGNKTGIAFGVEAEFILPFNKNKWSLLIEPTYQNFKSEKTIEAENVSGGKLKTEVNYSSIEIPLSLRHYFYLNNNSKIFADISYIFDSSSSSQVKLTRADDSDLSTFEPLEIKSGKSVAFGIGYKLNDKYSLELRYLTSRDILTNYSHWDSDYKTLSVIFGYSIF</sequence>
<evidence type="ECO:0000313" key="2">
    <source>
        <dbReference type="Proteomes" id="UP001597131"/>
    </source>
</evidence>
<gene>
    <name evidence="1" type="ORF">ACFQ3Q_07465</name>
</gene>
<protein>
    <submittedName>
        <fullName evidence="1">tRNA modification GTPase</fullName>
    </submittedName>
</protein>
<comment type="caution">
    <text evidence="1">The sequence shown here is derived from an EMBL/GenBank/DDBJ whole genome shotgun (WGS) entry which is preliminary data.</text>
</comment>
<evidence type="ECO:0000313" key="1">
    <source>
        <dbReference type="EMBL" id="MFD1095579.1"/>
    </source>
</evidence>
<organism evidence="1 2">
    <name type="scientific">Salegentibacter chungangensis</name>
    <dbReference type="NCBI Taxonomy" id="1335724"/>
    <lineage>
        <taxon>Bacteria</taxon>
        <taxon>Pseudomonadati</taxon>
        <taxon>Bacteroidota</taxon>
        <taxon>Flavobacteriia</taxon>
        <taxon>Flavobacteriales</taxon>
        <taxon>Flavobacteriaceae</taxon>
        <taxon>Salegentibacter</taxon>
    </lineage>
</organism>
<dbReference type="RefSeq" id="WP_380744434.1">
    <property type="nucleotide sequence ID" value="NZ_JBHTLI010000001.1"/>
</dbReference>